<evidence type="ECO:0000256" key="3">
    <source>
        <dbReference type="ARBA" id="ARBA00022475"/>
    </source>
</evidence>
<feature type="transmembrane region" description="Helical" evidence="7">
    <location>
        <begin position="21"/>
        <end position="43"/>
    </location>
</feature>
<evidence type="ECO:0000256" key="2">
    <source>
        <dbReference type="ARBA" id="ARBA00022448"/>
    </source>
</evidence>
<evidence type="ECO:0000256" key="7">
    <source>
        <dbReference type="RuleBase" id="RU363032"/>
    </source>
</evidence>
<sequence>MSSSIRIKNSMLTRVFNISNIVILIILASICILPFVHVVAVSFSNKLNVSAGFVTLWPKGFTIESYKYLLAKTAFWQAFKISAIRLVLGTAINLILIMLTAYPLSKESSRLKMRTFYAWFFFVTMLISGGLIPNFILINELGLRDSIWALVLPGALPIFSLVLMLNFFRQVPKELEEAAFIDGAGHLRTLAQVYIPISVPAIATISLFCMVAHWNAWFDGMIYMNSADKLPLQTYLRSVIIEMNVSEMGGDDWELLKTLSDRSLRSAQIIIAMIPILSVYPFLQKYFVKGIVVGSVKG</sequence>
<feature type="transmembrane region" description="Helical" evidence="7">
    <location>
        <begin position="189"/>
        <end position="214"/>
    </location>
</feature>
<dbReference type="SUPFAM" id="SSF161098">
    <property type="entry name" value="MetI-like"/>
    <property type="match status" value="1"/>
</dbReference>
<reference evidence="9" key="2">
    <citation type="submission" date="2020-09" db="EMBL/GenBank/DDBJ databases">
        <authorList>
            <person name="Sun Q."/>
            <person name="Zhou Y."/>
        </authorList>
    </citation>
    <scope>NUCLEOTIDE SEQUENCE</scope>
    <source>
        <strain evidence="9">CGMCC 1.15178</strain>
    </source>
</reference>
<organism evidence="9 10">
    <name type="scientific">Paenibacillus nasutitermitis</name>
    <dbReference type="NCBI Taxonomy" id="1652958"/>
    <lineage>
        <taxon>Bacteria</taxon>
        <taxon>Bacillati</taxon>
        <taxon>Bacillota</taxon>
        <taxon>Bacilli</taxon>
        <taxon>Bacillales</taxon>
        <taxon>Paenibacillaceae</taxon>
        <taxon>Paenibacillus</taxon>
    </lineage>
</organism>
<dbReference type="InterPro" id="IPR000515">
    <property type="entry name" value="MetI-like"/>
</dbReference>
<gene>
    <name evidence="9" type="primary">ytcP</name>
    <name evidence="9" type="ORF">GCM10010911_71480</name>
</gene>
<accession>A0A916ZKD3</accession>
<evidence type="ECO:0000256" key="6">
    <source>
        <dbReference type="ARBA" id="ARBA00023136"/>
    </source>
</evidence>
<comment type="caution">
    <text evidence="9">The sequence shown here is derived from an EMBL/GenBank/DDBJ whole genome shotgun (WGS) entry which is preliminary data.</text>
</comment>
<name>A0A916ZKD3_9BACL</name>
<dbReference type="AlphaFoldDB" id="A0A916ZKD3"/>
<evidence type="ECO:0000313" key="10">
    <source>
        <dbReference type="Proteomes" id="UP000612456"/>
    </source>
</evidence>
<dbReference type="RefSeq" id="WP_229750759.1">
    <property type="nucleotide sequence ID" value="NZ_BMHP01000018.1"/>
</dbReference>
<proteinExistence type="inferred from homology"/>
<reference evidence="9" key="1">
    <citation type="journal article" date="2014" name="Int. J. Syst. Evol. Microbiol.">
        <title>Complete genome sequence of Corynebacterium casei LMG S-19264T (=DSM 44701T), isolated from a smear-ripened cheese.</title>
        <authorList>
            <consortium name="US DOE Joint Genome Institute (JGI-PGF)"/>
            <person name="Walter F."/>
            <person name="Albersmeier A."/>
            <person name="Kalinowski J."/>
            <person name="Ruckert C."/>
        </authorList>
    </citation>
    <scope>NUCLEOTIDE SEQUENCE</scope>
    <source>
        <strain evidence="9">CGMCC 1.15178</strain>
    </source>
</reference>
<keyword evidence="5 7" id="KW-1133">Transmembrane helix</keyword>
<comment type="subcellular location">
    <subcellularLocation>
        <location evidence="1 7">Cell membrane</location>
        <topology evidence="1 7">Multi-pass membrane protein</topology>
    </subcellularLocation>
</comment>
<dbReference type="GO" id="GO:0005886">
    <property type="term" value="C:plasma membrane"/>
    <property type="evidence" value="ECO:0007669"/>
    <property type="project" value="UniProtKB-SubCell"/>
</dbReference>
<keyword evidence="4 7" id="KW-0812">Transmembrane</keyword>
<feature type="transmembrane region" description="Helical" evidence="7">
    <location>
        <begin position="116"/>
        <end position="136"/>
    </location>
</feature>
<dbReference type="GO" id="GO:0055085">
    <property type="term" value="P:transmembrane transport"/>
    <property type="evidence" value="ECO:0007669"/>
    <property type="project" value="InterPro"/>
</dbReference>
<keyword evidence="10" id="KW-1185">Reference proteome</keyword>
<evidence type="ECO:0000259" key="8">
    <source>
        <dbReference type="PROSITE" id="PS50928"/>
    </source>
</evidence>
<dbReference type="Pfam" id="PF00528">
    <property type="entry name" value="BPD_transp_1"/>
    <property type="match status" value="1"/>
</dbReference>
<keyword evidence="3" id="KW-1003">Cell membrane</keyword>
<dbReference type="Gene3D" id="1.10.3720.10">
    <property type="entry name" value="MetI-like"/>
    <property type="match status" value="1"/>
</dbReference>
<dbReference type="InterPro" id="IPR035906">
    <property type="entry name" value="MetI-like_sf"/>
</dbReference>
<dbReference type="CDD" id="cd06261">
    <property type="entry name" value="TM_PBP2"/>
    <property type="match status" value="1"/>
</dbReference>
<evidence type="ECO:0000256" key="1">
    <source>
        <dbReference type="ARBA" id="ARBA00004651"/>
    </source>
</evidence>
<comment type="similarity">
    <text evidence="7">Belongs to the binding-protein-dependent transport system permease family.</text>
</comment>
<keyword evidence="2 7" id="KW-0813">Transport</keyword>
<feature type="transmembrane region" description="Helical" evidence="7">
    <location>
        <begin position="83"/>
        <end position="104"/>
    </location>
</feature>
<evidence type="ECO:0000256" key="4">
    <source>
        <dbReference type="ARBA" id="ARBA00022692"/>
    </source>
</evidence>
<dbReference type="PROSITE" id="PS50928">
    <property type="entry name" value="ABC_TM1"/>
    <property type="match status" value="1"/>
</dbReference>
<dbReference type="PANTHER" id="PTHR43744:SF9">
    <property type="entry name" value="POLYGALACTURONAN_RHAMNOGALACTURONAN TRANSPORT SYSTEM PERMEASE PROTEIN YTCP"/>
    <property type="match status" value="1"/>
</dbReference>
<dbReference type="PANTHER" id="PTHR43744">
    <property type="entry name" value="ABC TRANSPORTER PERMEASE PROTEIN MG189-RELATED-RELATED"/>
    <property type="match status" value="1"/>
</dbReference>
<evidence type="ECO:0000256" key="5">
    <source>
        <dbReference type="ARBA" id="ARBA00022989"/>
    </source>
</evidence>
<feature type="domain" description="ABC transmembrane type-1" evidence="8">
    <location>
        <begin position="75"/>
        <end position="283"/>
    </location>
</feature>
<dbReference type="Proteomes" id="UP000612456">
    <property type="component" value="Unassembled WGS sequence"/>
</dbReference>
<feature type="transmembrane region" description="Helical" evidence="7">
    <location>
        <begin position="148"/>
        <end position="168"/>
    </location>
</feature>
<protein>
    <submittedName>
        <fullName evidence="9">ABC transporter permease protein YtcP</fullName>
    </submittedName>
</protein>
<keyword evidence="6 7" id="KW-0472">Membrane</keyword>
<feature type="transmembrane region" description="Helical" evidence="7">
    <location>
        <begin position="266"/>
        <end position="283"/>
    </location>
</feature>
<dbReference type="EMBL" id="BMHP01000018">
    <property type="protein sequence ID" value="GGE02143.1"/>
    <property type="molecule type" value="Genomic_DNA"/>
</dbReference>
<evidence type="ECO:0000313" key="9">
    <source>
        <dbReference type="EMBL" id="GGE02143.1"/>
    </source>
</evidence>